<reference evidence="4 7" key="3">
    <citation type="submission" date="2021-12" db="EMBL/GenBank/DDBJ databases">
        <title>Genomic and phenotypic characterization of three Burkholderia contaminans isolates recovered from different sources.</title>
        <authorList>
            <person name="Lopez De Volder A."/>
            <person name="Fan Y."/>
            <person name="Nunvar J."/>
            <person name="Herrera T."/>
            <person name="Timp W."/>
            <person name="Degrossi J."/>
        </authorList>
    </citation>
    <scope>NUCLEOTIDE SEQUENCE [LARGE SCALE GENOMIC DNA]</scope>
    <source>
        <strain evidence="4 7">LMG 23361</strain>
    </source>
</reference>
<feature type="compositionally biased region" description="Basic and acidic residues" evidence="1">
    <location>
        <begin position="10"/>
        <end position="52"/>
    </location>
</feature>
<proteinExistence type="predicted"/>
<dbReference type="EMBL" id="JAGEMX010000006">
    <property type="protein sequence ID" value="MBO1831572.1"/>
    <property type="molecule type" value="Genomic_DNA"/>
</dbReference>
<dbReference type="Proteomes" id="UP000611459">
    <property type="component" value="Unassembled WGS sequence"/>
</dbReference>
<dbReference type="Proteomes" id="UP000664048">
    <property type="component" value="Unassembled WGS sequence"/>
</dbReference>
<evidence type="ECO:0008006" key="8">
    <source>
        <dbReference type="Google" id="ProtNLM"/>
    </source>
</evidence>
<dbReference type="EMBL" id="CP090640">
    <property type="protein sequence ID" value="WFN17872.1"/>
    <property type="molecule type" value="Genomic_DNA"/>
</dbReference>
<sequence length="140" mass="15530">MSLMQTLEVTMHDPEQTPGEHAHGDRGEQPGRSLPHHERHGEQHVYREPNGHHEHHAHHGHHEHHPAPHLVTVKIDNRPVEIEAGTYLVAELKKKLGVPADKVLEKVLGPGDFPPLDDNSHIHVVGGEEFLSAVRTGSSS</sequence>
<reference evidence="3 6" key="2">
    <citation type="submission" date="2021-03" db="EMBL/GenBank/DDBJ databases">
        <title>Clinical course, treatment and visual outcome of an outbreak of Burkholderia contaminans endophthalmitis following cataract surgery.</title>
        <authorList>
            <person name="Lind C."/>
            <person name="Olsen K."/>
            <person name="Angelsen N.K."/>
            <person name="Krefting E.A."/>
            <person name="Fossen K."/>
            <person name="Gravningen K."/>
            <person name="Depoorter E."/>
            <person name="Vandamme P."/>
            <person name="Bertelsen G."/>
        </authorList>
    </citation>
    <scope>NUCLEOTIDE SEQUENCE [LARGE SCALE GENOMIC DNA]</scope>
    <source>
        <strain evidence="3 6">51242556</strain>
    </source>
</reference>
<dbReference type="AlphaFoldDB" id="A0AAP1V5L3"/>
<reference evidence="2" key="1">
    <citation type="submission" date="2021-01" db="EMBL/GenBank/DDBJ databases">
        <title>Outbreak of Burkholderia contaminns endophthalmitis traced to a clinical ventilation system.</title>
        <authorList>
            <person name="Lipuma J."/>
            <person name="Spilker T."/>
            <person name="Kratholm J."/>
        </authorList>
    </citation>
    <scope>NUCLEOTIDE SEQUENCE</scope>
    <source>
        <strain evidence="2">HI4954</strain>
    </source>
</reference>
<name>A0AAP1V5L3_9BURK</name>
<keyword evidence="6" id="KW-1185">Reference proteome</keyword>
<evidence type="ECO:0000313" key="6">
    <source>
        <dbReference type="Proteomes" id="UP000664048"/>
    </source>
</evidence>
<evidence type="ECO:0000256" key="1">
    <source>
        <dbReference type="SAM" id="MobiDB-lite"/>
    </source>
</evidence>
<gene>
    <name evidence="3" type="ORF">J4M89_19550</name>
    <name evidence="2" type="ORF">JIN94_16800</name>
    <name evidence="4" type="ORF">LXE91_02155</name>
</gene>
<organism evidence="2 5">
    <name type="scientific">Burkholderia contaminans</name>
    <dbReference type="NCBI Taxonomy" id="488447"/>
    <lineage>
        <taxon>Bacteria</taxon>
        <taxon>Pseudomonadati</taxon>
        <taxon>Pseudomonadota</taxon>
        <taxon>Betaproteobacteria</taxon>
        <taxon>Burkholderiales</taxon>
        <taxon>Burkholderiaceae</taxon>
        <taxon>Burkholderia</taxon>
        <taxon>Burkholderia cepacia complex</taxon>
    </lineage>
</organism>
<protein>
    <recommendedName>
        <fullName evidence="8">Multi-ubiquitin domain-containing protein</fullName>
    </recommendedName>
</protein>
<evidence type="ECO:0000313" key="3">
    <source>
        <dbReference type="EMBL" id="MBO1831572.1"/>
    </source>
</evidence>
<feature type="compositionally biased region" description="Basic residues" evidence="1">
    <location>
        <begin position="53"/>
        <end position="64"/>
    </location>
</feature>
<dbReference type="RefSeq" id="WP_039360551.1">
    <property type="nucleotide sequence ID" value="NZ_AP018358.1"/>
</dbReference>
<dbReference type="Proteomes" id="UP001220209">
    <property type="component" value="Chromosome 1"/>
</dbReference>
<evidence type="ECO:0000313" key="5">
    <source>
        <dbReference type="Proteomes" id="UP000611459"/>
    </source>
</evidence>
<dbReference type="GeneID" id="93194289"/>
<evidence type="ECO:0000313" key="2">
    <source>
        <dbReference type="EMBL" id="MBK1931547.1"/>
    </source>
</evidence>
<dbReference type="EMBL" id="JAENIB010000006">
    <property type="protein sequence ID" value="MBK1931547.1"/>
    <property type="molecule type" value="Genomic_DNA"/>
</dbReference>
<evidence type="ECO:0000313" key="4">
    <source>
        <dbReference type="EMBL" id="WFN17872.1"/>
    </source>
</evidence>
<feature type="region of interest" description="Disordered" evidence="1">
    <location>
        <begin position="1"/>
        <end position="70"/>
    </location>
</feature>
<evidence type="ECO:0000313" key="7">
    <source>
        <dbReference type="Proteomes" id="UP001220209"/>
    </source>
</evidence>
<accession>A0AAP1V5L3</accession>